<gene>
    <name evidence="1" type="ORF">NEZAVI_LOCUS7884</name>
</gene>
<name>A0A9P0H9P9_NEZVI</name>
<accession>A0A9P0H9P9</accession>
<dbReference type="OrthoDB" id="10371193at2759"/>
<dbReference type="AlphaFoldDB" id="A0A9P0H9P9"/>
<organism evidence="1 2">
    <name type="scientific">Nezara viridula</name>
    <name type="common">Southern green stink bug</name>
    <name type="synonym">Cimex viridulus</name>
    <dbReference type="NCBI Taxonomy" id="85310"/>
    <lineage>
        <taxon>Eukaryota</taxon>
        <taxon>Metazoa</taxon>
        <taxon>Ecdysozoa</taxon>
        <taxon>Arthropoda</taxon>
        <taxon>Hexapoda</taxon>
        <taxon>Insecta</taxon>
        <taxon>Pterygota</taxon>
        <taxon>Neoptera</taxon>
        <taxon>Paraneoptera</taxon>
        <taxon>Hemiptera</taxon>
        <taxon>Heteroptera</taxon>
        <taxon>Panheteroptera</taxon>
        <taxon>Pentatomomorpha</taxon>
        <taxon>Pentatomoidea</taxon>
        <taxon>Pentatomidae</taxon>
        <taxon>Pentatominae</taxon>
        <taxon>Nezara</taxon>
    </lineage>
</organism>
<protein>
    <submittedName>
        <fullName evidence="1">Uncharacterized protein</fullName>
    </submittedName>
</protein>
<proteinExistence type="predicted"/>
<dbReference type="EMBL" id="OV725080">
    <property type="protein sequence ID" value="CAH1398188.1"/>
    <property type="molecule type" value="Genomic_DNA"/>
</dbReference>
<sequence length="132" mass="14664">MCTSPTLTASAEGTLTEVSRRRIPGAIDFDFRVLRAFLTLHDEGLVKSLSQDTTCGPPGIWQPSLGHQLLSYWPPTNRFTQAHSPLEHFLNPSLLPETQILRFQVGTDLPIKFRPRAIALIGLMKAISALTR</sequence>
<evidence type="ECO:0000313" key="2">
    <source>
        <dbReference type="Proteomes" id="UP001152798"/>
    </source>
</evidence>
<dbReference type="Proteomes" id="UP001152798">
    <property type="component" value="Chromosome 4"/>
</dbReference>
<reference evidence="1" key="1">
    <citation type="submission" date="2022-01" db="EMBL/GenBank/DDBJ databases">
        <authorList>
            <person name="King R."/>
        </authorList>
    </citation>
    <scope>NUCLEOTIDE SEQUENCE</scope>
</reference>
<evidence type="ECO:0000313" key="1">
    <source>
        <dbReference type="EMBL" id="CAH1398188.1"/>
    </source>
</evidence>
<keyword evidence="2" id="KW-1185">Reference proteome</keyword>